<dbReference type="AlphaFoldDB" id="A0AB74DD59"/>
<evidence type="ECO:0008006" key="4">
    <source>
        <dbReference type="Google" id="ProtNLM"/>
    </source>
</evidence>
<gene>
    <name evidence="2" type="ORF">DF015_12975</name>
</gene>
<evidence type="ECO:0000256" key="1">
    <source>
        <dbReference type="SAM" id="MobiDB-lite"/>
    </source>
</evidence>
<sequence length="128" mass="14775">MTQSDNRPDVTSGDEAPTRESRIRDSQAFAKHLEPARDDTRQPVLSPLRIDAELLARIGMLRHLAAPRTSLPPRIARYRLLRLGPVQRMILRIWNYVTRPGRTQSQATADCVDLIYTELKRITQHDHR</sequence>
<evidence type="ECO:0000313" key="3">
    <source>
        <dbReference type="Proteomes" id="UP000273734"/>
    </source>
</evidence>
<feature type="compositionally biased region" description="Basic and acidic residues" evidence="1">
    <location>
        <begin position="16"/>
        <end position="41"/>
    </location>
</feature>
<feature type="region of interest" description="Disordered" evidence="1">
    <location>
        <begin position="1"/>
        <end position="44"/>
    </location>
</feature>
<dbReference type="RefSeq" id="WP_095412220.1">
    <property type="nucleotide sequence ID" value="NZ_NQMX01000056.1"/>
</dbReference>
<name>A0AB74DD59_9BURK</name>
<reference evidence="2 3" key="1">
    <citation type="submission" date="2018-08" db="EMBL/GenBank/DDBJ databases">
        <title>Comparative analysis of Burkholderia isolates from Puerto Rico.</title>
        <authorList>
            <person name="Hall C."/>
            <person name="Sahl J."/>
            <person name="Wagner D."/>
        </authorList>
    </citation>
    <scope>NUCLEOTIDE SEQUENCE [LARGE SCALE GENOMIC DNA]</scope>
    <source>
        <strain evidence="2 3">Bp8964</strain>
    </source>
</reference>
<accession>A0AB74DD59</accession>
<comment type="caution">
    <text evidence="2">The sequence shown here is derived from an EMBL/GenBank/DDBJ whole genome shotgun (WGS) entry which is preliminary data.</text>
</comment>
<proteinExistence type="predicted"/>
<evidence type="ECO:0000313" key="2">
    <source>
        <dbReference type="EMBL" id="RQP79300.1"/>
    </source>
</evidence>
<dbReference type="EMBL" id="QTNY01000007">
    <property type="protein sequence ID" value="RQP79300.1"/>
    <property type="molecule type" value="Genomic_DNA"/>
</dbReference>
<protein>
    <recommendedName>
        <fullName evidence="4">Transposase</fullName>
    </recommendedName>
</protein>
<organism evidence="2 3">
    <name type="scientific">Burkholderia ubonensis</name>
    <dbReference type="NCBI Taxonomy" id="101571"/>
    <lineage>
        <taxon>Bacteria</taxon>
        <taxon>Pseudomonadati</taxon>
        <taxon>Pseudomonadota</taxon>
        <taxon>Betaproteobacteria</taxon>
        <taxon>Burkholderiales</taxon>
        <taxon>Burkholderiaceae</taxon>
        <taxon>Burkholderia</taxon>
        <taxon>Burkholderia cepacia complex</taxon>
    </lineage>
</organism>
<dbReference type="Proteomes" id="UP000273734">
    <property type="component" value="Unassembled WGS sequence"/>
</dbReference>